<dbReference type="Proteomes" id="UP001476282">
    <property type="component" value="Unassembled WGS sequence"/>
</dbReference>
<gene>
    <name evidence="6" type="ORF">Hsar01_01137</name>
</gene>
<keyword evidence="1" id="KW-0805">Transcription regulation</keyword>
<accession>A0ABP9UMK8</accession>
<dbReference type="Gene3D" id="1.10.1740.10">
    <property type="match status" value="1"/>
</dbReference>
<evidence type="ECO:0000256" key="2">
    <source>
        <dbReference type="ARBA" id="ARBA00023082"/>
    </source>
</evidence>
<dbReference type="PANTHER" id="PTHR43133:SF51">
    <property type="entry name" value="RNA POLYMERASE SIGMA FACTOR"/>
    <property type="match status" value="1"/>
</dbReference>
<evidence type="ECO:0000313" key="7">
    <source>
        <dbReference type="Proteomes" id="UP001476282"/>
    </source>
</evidence>
<dbReference type="InterPro" id="IPR039425">
    <property type="entry name" value="RNA_pol_sigma-70-like"/>
</dbReference>
<protein>
    <recommendedName>
        <fullName evidence="5">RNA polymerase sigma-70 region 2 domain-containing protein</fullName>
    </recommendedName>
</protein>
<keyword evidence="2" id="KW-0731">Sigma factor</keyword>
<dbReference type="SUPFAM" id="SSF88946">
    <property type="entry name" value="Sigma2 domain of RNA polymerase sigma factors"/>
    <property type="match status" value="1"/>
</dbReference>
<evidence type="ECO:0000313" key="6">
    <source>
        <dbReference type="EMBL" id="GAA5481922.1"/>
    </source>
</evidence>
<reference evidence="6 7" key="1">
    <citation type="submission" date="2024-02" db="EMBL/GenBank/DDBJ databases">
        <title>Haloferula sargassicola NBRC 104335.</title>
        <authorList>
            <person name="Ichikawa N."/>
            <person name="Katano-Makiyama Y."/>
            <person name="Hidaka K."/>
        </authorList>
    </citation>
    <scope>NUCLEOTIDE SEQUENCE [LARGE SCALE GENOMIC DNA]</scope>
    <source>
        <strain evidence="6 7">NBRC 104335</strain>
    </source>
</reference>
<feature type="region of interest" description="Disordered" evidence="4">
    <location>
        <begin position="1"/>
        <end position="37"/>
    </location>
</feature>
<evidence type="ECO:0000259" key="5">
    <source>
        <dbReference type="Pfam" id="PF04542"/>
    </source>
</evidence>
<dbReference type="PANTHER" id="PTHR43133">
    <property type="entry name" value="RNA POLYMERASE ECF-TYPE SIGMA FACTO"/>
    <property type="match status" value="1"/>
</dbReference>
<proteinExistence type="predicted"/>
<evidence type="ECO:0000256" key="3">
    <source>
        <dbReference type="ARBA" id="ARBA00023163"/>
    </source>
</evidence>
<sequence>MKDSTPRSSVDDPSFHAEGAGEELMGGAQELSSQREAEEFERHWLDVQPSVRAFLTGYLSDRSIVDDCVQEVALLAWKKGPVREGPERLLAFSLACAKRIAMSEVRRTYRTRRRMLAVKTLASLAELAAEQEREEMDLKASLTAALRGCLDELDAEPRRLLDLRYVSKDRRALTKEAKSRGYTTDAVYKKLERIRALLRDCVTRKLKEKR</sequence>
<dbReference type="Pfam" id="PF04542">
    <property type="entry name" value="Sigma70_r2"/>
    <property type="match status" value="1"/>
</dbReference>
<feature type="compositionally biased region" description="Basic and acidic residues" evidence="4">
    <location>
        <begin position="1"/>
        <end position="15"/>
    </location>
</feature>
<organism evidence="6 7">
    <name type="scientific">Haloferula sargassicola</name>
    <dbReference type="NCBI Taxonomy" id="490096"/>
    <lineage>
        <taxon>Bacteria</taxon>
        <taxon>Pseudomonadati</taxon>
        <taxon>Verrucomicrobiota</taxon>
        <taxon>Verrucomicrobiia</taxon>
        <taxon>Verrucomicrobiales</taxon>
        <taxon>Verrucomicrobiaceae</taxon>
        <taxon>Haloferula</taxon>
    </lineage>
</organism>
<dbReference type="InterPro" id="IPR007627">
    <property type="entry name" value="RNA_pol_sigma70_r2"/>
</dbReference>
<keyword evidence="7" id="KW-1185">Reference proteome</keyword>
<feature type="domain" description="RNA polymerase sigma-70 region 2" evidence="5">
    <location>
        <begin position="47"/>
        <end position="110"/>
    </location>
</feature>
<dbReference type="EMBL" id="BAABRI010000005">
    <property type="protein sequence ID" value="GAA5481922.1"/>
    <property type="molecule type" value="Genomic_DNA"/>
</dbReference>
<name>A0ABP9UMK8_9BACT</name>
<dbReference type="RefSeq" id="WP_353566065.1">
    <property type="nucleotide sequence ID" value="NZ_BAABRI010000005.1"/>
</dbReference>
<dbReference type="InterPro" id="IPR013325">
    <property type="entry name" value="RNA_pol_sigma_r2"/>
</dbReference>
<evidence type="ECO:0000256" key="4">
    <source>
        <dbReference type="SAM" id="MobiDB-lite"/>
    </source>
</evidence>
<comment type="caution">
    <text evidence="6">The sequence shown here is derived from an EMBL/GenBank/DDBJ whole genome shotgun (WGS) entry which is preliminary data.</text>
</comment>
<evidence type="ECO:0000256" key="1">
    <source>
        <dbReference type="ARBA" id="ARBA00023015"/>
    </source>
</evidence>
<keyword evidence="3" id="KW-0804">Transcription</keyword>